<dbReference type="SUPFAM" id="SSF55811">
    <property type="entry name" value="Nudix"/>
    <property type="match status" value="1"/>
</dbReference>
<protein>
    <submittedName>
        <fullName evidence="2">NUDIX hydrolase</fullName>
    </submittedName>
</protein>
<evidence type="ECO:0000259" key="1">
    <source>
        <dbReference type="PROSITE" id="PS51462"/>
    </source>
</evidence>
<dbReference type="Gene3D" id="3.90.79.10">
    <property type="entry name" value="Nucleoside Triphosphate Pyrophosphohydrolase"/>
    <property type="match status" value="1"/>
</dbReference>
<accession>A0A5C6W5B7</accession>
<dbReference type="OrthoDB" id="9780586at2"/>
<keyword evidence="2" id="KW-0378">Hydrolase</keyword>
<gene>
    <name evidence="2" type="ORF">FS935_08200</name>
</gene>
<dbReference type="AlphaFoldDB" id="A0A5C6W5B7"/>
<organism evidence="2 3">
    <name type="scientific">Metabacillus litoralis</name>
    <dbReference type="NCBI Taxonomy" id="152268"/>
    <lineage>
        <taxon>Bacteria</taxon>
        <taxon>Bacillati</taxon>
        <taxon>Bacillota</taxon>
        <taxon>Bacilli</taxon>
        <taxon>Bacillales</taxon>
        <taxon>Bacillaceae</taxon>
        <taxon>Metabacillus</taxon>
    </lineage>
</organism>
<feature type="domain" description="Nudix hydrolase" evidence="1">
    <location>
        <begin position="29"/>
        <end position="169"/>
    </location>
</feature>
<reference evidence="2 3" key="1">
    <citation type="journal article" date="2005" name="Int. J. Syst. Evol. Microbiol.">
        <title>Bacillus litoralis sp. nov., isolated from a tidal flat of the Yellow Sea in Korea.</title>
        <authorList>
            <person name="Yoon J.H."/>
            <person name="Oh T.K."/>
        </authorList>
    </citation>
    <scope>NUCLEOTIDE SEQUENCE [LARGE SCALE GENOMIC DNA]</scope>
    <source>
        <strain evidence="2 3">SW-211</strain>
    </source>
</reference>
<dbReference type="CDD" id="cd04692">
    <property type="entry name" value="NUDIX_Hydrolase"/>
    <property type="match status" value="1"/>
</dbReference>
<evidence type="ECO:0000313" key="2">
    <source>
        <dbReference type="EMBL" id="TXC91608.1"/>
    </source>
</evidence>
<sequence>MSEEVLKIFDQEGNPKGIATRKEVHEKGLWHETFHCWLISLHKGEVYLYFQLRCEQKKDYPNLLDITAAGHLLANETVEDGVRELKEEIGVDLSLNDLISLGIIKEQLNDEVLLDNELCHVFLYEIPHSFDSFFLQKEEVSGIFRAKLQHFYSLWNDHQLEMKSEGFIENEEREKMFVNKMITKQNFVPHEKNYIENIVRSIQNVVDQK</sequence>
<keyword evidence="3" id="KW-1185">Reference proteome</keyword>
<dbReference type="InterPro" id="IPR000086">
    <property type="entry name" value="NUDIX_hydrolase_dom"/>
</dbReference>
<dbReference type="GO" id="GO:0016787">
    <property type="term" value="F:hydrolase activity"/>
    <property type="evidence" value="ECO:0007669"/>
    <property type="project" value="UniProtKB-KW"/>
</dbReference>
<dbReference type="InterPro" id="IPR015797">
    <property type="entry name" value="NUDIX_hydrolase-like_dom_sf"/>
</dbReference>
<dbReference type="EMBL" id="VOQF01000004">
    <property type="protein sequence ID" value="TXC91608.1"/>
    <property type="molecule type" value="Genomic_DNA"/>
</dbReference>
<dbReference type="Proteomes" id="UP000321363">
    <property type="component" value="Unassembled WGS sequence"/>
</dbReference>
<dbReference type="PANTHER" id="PTHR10885:SF0">
    <property type="entry name" value="ISOPENTENYL-DIPHOSPHATE DELTA-ISOMERASE"/>
    <property type="match status" value="1"/>
</dbReference>
<proteinExistence type="predicted"/>
<dbReference type="PANTHER" id="PTHR10885">
    <property type="entry name" value="ISOPENTENYL-DIPHOSPHATE DELTA-ISOMERASE"/>
    <property type="match status" value="1"/>
</dbReference>
<dbReference type="RefSeq" id="WP_146947403.1">
    <property type="nucleotide sequence ID" value="NZ_VOQF01000004.1"/>
</dbReference>
<name>A0A5C6W5B7_9BACI</name>
<comment type="caution">
    <text evidence="2">The sequence shown here is derived from an EMBL/GenBank/DDBJ whole genome shotgun (WGS) entry which is preliminary data.</text>
</comment>
<evidence type="ECO:0000313" key="3">
    <source>
        <dbReference type="Proteomes" id="UP000321363"/>
    </source>
</evidence>
<dbReference type="PROSITE" id="PS51462">
    <property type="entry name" value="NUDIX"/>
    <property type="match status" value="1"/>
</dbReference>